<dbReference type="InterPro" id="IPR000866">
    <property type="entry name" value="AhpC/TSA"/>
</dbReference>
<feature type="non-terminal residue" evidence="2">
    <location>
        <position position="1"/>
    </location>
</feature>
<comment type="caution">
    <text evidence="2">The sequence shown here is derived from an EMBL/GenBank/DDBJ whole genome shotgun (WGS) entry which is preliminary data.</text>
</comment>
<gene>
    <name evidence="2" type="ORF">S12H4_13382</name>
</gene>
<dbReference type="Pfam" id="PF00578">
    <property type="entry name" value="AhpC-TSA"/>
    <property type="match status" value="1"/>
</dbReference>
<dbReference type="SUPFAM" id="SSF52833">
    <property type="entry name" value="Thioredoxin-like"/>
    <property type="match status" value="1"/>
</dbReference>
<dbReference type="Gene3D" id="3.40.30.10">
    <property type="entry name" value="Glutaredoxin"/>
    <property type="match status" value="1"/>
</dbReference>
<dbReference type="GO" id="GO:0016491">
    <property type="term" value="F:oxidoreductase activity"/>
    <property type="evidence" value="ECO:0007669"/>
    <property type="project" value="InterPro"/>
</dbReference>
<protein>
    <recommendedName>
        <fullName evidence="1">Alkyl hydroperoxide reductase subunit C/ Thiol specific antioxidant domain-containing protein</fullName>
    </recommendedName>
</protein>
<sequence length="271" mass="31440">YDGDLPWNYSSHQFSTLLPKMPKLPQEALEMSTQQRREWLKEYNNTPERKAFLSLWKEARKNSKSYHFEIEPDGSFRVEDVISGTYEMRVELREPKGLLDRSQNYFGALYNYKFTVPQMPGDRSDEPLDTGDVVVHIFPSLEVGTPAPYFEAQTVDSTIITKTDYVGRVTLLFSWSTDLSKQEKQLKQLKNVYQAFSENENFAMIGLSWINNFSEYAKVFAEEQQFPWTNQKVISANVSQLMQKDCLNLLLAKTGHDACRHENNRANPSNH</sequence>
<organism evidence="2">
    <name type="scientific">marine sediment metagenome</name>
    <dbReference type="NCBI Taxonomy" id="412755"/>
    <lineage>
        <taxon>unclassified sequences</taxon>
        <taxon>metagenomes</taxon>
        <taxon>ecological metagenomes</taxon>
    </lineage>
</organism>
<evidence type="ECO:0000259" key="1">
    <source>
        <dbReference type="Pfam" id="PF00578"/>
    </source>
</evidence>
<reference evidence="2" key="1">
    <citation type="journal article" date="2014" name="Front. Microbiol.">
        <title>High frequency of phylogenetically diverse reductive dehalogenase-homologous genes in deep subseafloor sedimentary metagenomes.</title>
        <authorList>
            <person name="Kawai M."/>
            <person name="Futagami T."/>
            <person name="Toyoda A."/>
            <person name="Takaki Y."/>
            <person name="Nishi S."/>
            <person name="Hori S."/>
            <person name="Arai W."/>
            <person name="Tsubouchi T."/>
            <person name="Morono Y."/>
            <person name="Uchiyama I."/>
            <person name="Ito T."/>
            <person name="Fujiyama A."/>
            <person name="Inagaki F."/>
            <person name="Takami H."/>
        </authorList>
    </citation>
    <scope>NUCLEOTIDE SEQUENCE</scope>
    <source>
        <strain evidence="2">Expedition CK06-06</strain>
    </source>
</reference>
<proteinExistence type="predicted"/>
<dbReference type="GO" id="GO:0016209">
    <property type="term" value="F:antioxidant activity"/>
    <property type="evidence" value="ECO:0007669"/>
    <property type="project" value="InterPro"/>
</dbReference>
<accession>X1T4Q3</accession>
<name>X1T4Q3_9ZZZZ</name>
<dbReference type="InterPro" id="IPR036249">
    <property type="entry name" value="Thioredoxin-like_sf"/>
</dbReference>
<feature type="domain" description="Alkyl hydroperoxide reductase subunit C/ Thiol specific antioxidant" evidence="1">
    <location>
        <begin position="143"/>
        <end position="227"/>
    </location>
</feature>
<dbReference type="EMBL" id="BARW01006375">
    <property type="protein sequence ID" value="GAI74974.1"/>
    <property type="molecule type" value="Genomic_DNA"/>
</dbReference>
<dbReference type="AlphaFoldDB" id="X1T4Q3"/>
<evidence type="ECO:0000313" key="2">
    <source>
        <dbReference type="EMBL" id="GAI74974.1"/>
    </source>
</evidence>